<dbReference type="GO" id="GO:0003697">
    <property type="term" value="F:single-stranded DNA binding"/>
    <property type="evidence" value="ECO:0000318"/>
    <property type="project" value="GO_Central"/>
</dbReference>
<dbReference type="GO" id="GO:0035861">
    <property type="term" value="C:site of double-strand break"/>
    <property type="evidence" value="ECO:0000318"/>
    <property type="project" value="GO_Central"/>
</dbReference>
<accession>A2EFQ0</accession>
<reference evidence="4" key="1">
    <citation type="submission" date="2006-10" db="EMBL/GenBank/DDBJ databases">
        <authorList>
            <person name="Amadeo P."/>
            <person name="Zhao Q."/>
            <person name="Wortman J."/>
            <person name="Fraser-Liggett C."/>
            <person name="Carlton J."/>
        </authorList>
    </citation>
    <scope>NUCLEOTIDE SEQUENCE</scope>
    <source>
        <strain evidence="4">G3</strain>
    </source>
</reference>
<evidence type="ECO:0000313" key="4">
    <source>
        <dbReference type="EMBL" id="EAY08545.1"/>
    </source>
</evidence>
<dbReference type="RefSeq" id="XP_001320768.1">
    <property type="nucleotide sequence ID" value="XM_001320733.1"/>
</dbReference>
<dbReference type="VEuPathDB" id="TrichDB:TVAG_487720"/>
<dbReference type="GO" id="GO:0006289">
    <property type="term" value="P:nucleotide-excision repair"/>
    <property type="evidence" value="ECO:0000318"/>
    <property type="project" value="GO_Central"/>
</dbReference>
<dbReference type="AlphaFoldDB" id="A2EFQ0"/>
<dbReference type="GO" id="GO:0003684">
    <property type="term" value="F:damaged DNA binding"/>
    <property type="evidence" value="ECO:0000318"/>
    <property type="project" value="GO_Central"/>
</dbReference>
<dbReference type="PANTHER" id="PTHR15114:SF1">
    <property type="entry name" value="REPLICATION PROTEIN A 14 KDA SUBUNIT"/>
    <property type="match status" value="1"/>
</dbReference>
<evidence type="ECO:0000256" key="1">
    <source>
        <dbReference type="ARBA" id="ARBA00004123"/>
    </source>
</evidence>
<evidence type="ECO:0000256" key="3">
    <source>
        <dbReference type="ARBA" id="ARBA00023242"/>
    </source>
</evidence>
<dbReference type="FunFam" id="2.40.50.140:FF:000395">
    <property type="entry name" value="Replication protein A3"/>
    <property type="match status" value="1"/>
</dbReference>
<evidence type="ECO:0000256" key="2">
    <source>
        <dbReference type="ARBA" id="ARBA00009761"/>
    </source>
</evidence>
<dbReference type="GO" id="GO:0006284">
    <property type="term" value="P:base-excision repair"/>
    <property type="evidence" value="ECO:0000318"/>
    <property type="project" value="GO_Central"/>
</dbReference>
<gene>
    <name evidence="4" type="ORF">TVAG_487720</name>
</gene>
<dbReference type="GO" id="GO:0006260">
    <property type="term" value="P:DNA replication"/>
    <property type="evidence" value="ECO:0000318"/>
    <property type="project" value="GO_Central"/>
</dbReference>
<evidence type="ECO:0000313" key="5">
    <source>
        <dbReference type="Proteomes" id="UP000001542"/>
    </source>
</evidence>
<dbReference type="SUPFAM" id="SSF50249">
    <property type="entry name" value="Nucleic acid-binding proteins"/>
    <property type="match status" value="1"/>
</dbReference>
<dbReference type="GO" id="GO:0006298">
    <property type="term" value="P:mismatch repair"/>
    <property type="evidence" value="ECO:0000318"/>
    <property type="project" value="GO_Central"/>
</dbReference>
<dbReference type="SMR" id="A2EFQ0"/>
<dbReference type="Proteomes" id="UP000001542">
    <property type="component" value="Unassembled WGS sequence"/>
</dbReference>
<comment type="subcellular location">
    <subcellularLocation>
        <location evidence="1">Nucleus</location>
    </subcellularLocation>
</comment>
<comment type="similarity">
    <text evidence="2">Belongs to the replication factor A protein 3 family.</text>
</comment>
<dbReference type="PANTHER" id="PTHR15114">
    <property type="entry name" value="REPLICATION PROTEIN A3"/>
    <property type="match status" value="1"/>
</dbReference>
<dbReference type="VEuPathDB" id="TrichDB:TVAGG3_0062560"/>
<dbReference type="EMBL" id="DS113376">
    <property type="protein sequence ID" value="EAY08545.1"/>
    <property type="molecule type" value="Genomic_DNA"/>
</dbReference>
<keyword evidence="3" id="KW-0539">Nucleus</keyword>
<proteinExistence type="inferred from homology"/>
<dbReference type="Gene3D" id="2.40.50.140">
    <property type="entry name" value="Nucleic acid-binding proteins"/>
    <property type="match status" value="1"/>
</dbReference>
<dbReference type="InterPro" id="IPR013970">
    <property type="entry name" value="Rfa2"/>
</dbReference>
<protein>
    <submittedName>
        <fullName evidence="4">Uncharacterized protein</fullName>
    </submittedName>
</protein>
<dbReference type="GO" id="GO:0005662">
    <property type="term" value="C:DNA replication factor A complex"/>
    <property type="evidence" value="ECO:0000318"/>
    <property type="project" value="GO_Central"/>
</dbReference>
<reference evidence="4" key="2">
    <citation type="journal article" date="2007" name="Science">
        <title>Draft genome sequence of the sexually transmitted pathogen Trichomonas vaginalis.</title>
        <authorList>
            <person name="Carlton J.M."/>
            <person name="Hirt R.P."/>
            <person name="Silva J.C."/>
            <person name="Delcher A.L."/>
            <person name="Schatz M."/>
            <person name="Zhao Q."/>
            <person name="Wortman J.R."/>
            <person name="Bidwell S.L."/>
            <person name="Alsmark U.C.M."/>
            <person name="Besteiro S."/>
            <person name="Sicheritz-Ponten T."/>
            <person name="Noel C.J."/>
            <person name="Dacks J.B."/>
            <person name="Foster P.G."/>
            <person name="Simillion C."/>
            <person name="Van de Peer Y."/>
            <person name="Miranda-Saavedra D."/>
            <person name="Barton G.J."/>
            <person name="Westrop G.D."/>
            <person name="Mueller S."/>
            <person name="Dessi D."/>
            <person name="Fiori P.L."/>
            <person name="Ren Q."/>
            <person name="Paulsen I."/>
            <person name="Zhang H."/>
            <person name="Bastida-Corcuera F.D."/>
            <person name="Simoes-Barbosa A."/>
            <person name="Brown M.T."/>
            <person name="Hayes R.D."/>
            <person name="Mukherjee M."/>
            <person name="Okumura C.Y."/>
            <person name="Schneider R."/>
            <person name="Smith A.J."/>
            <person name="Vanacova S."/>
            <person name="Villalvazo M."/>
            <person name="Haas B.J."/>
            <person name="Pertea M."/>
            <person name="Feldblyum T.V."/>
            <person name="Utterback T.R."/>
            <person name="Shu C.L."/>
            <person name="Osoegawa K."/>
            <person name="de Jong P.J."/>
            <person name="Hrdy I."/>
            <person name="Horvathova L."/>
            <person name="Zubacova Z."/>
            <person name="Dolezal P."/>
            <person name="Malik S.B."/>
            <person name="Logsdon J.M. Jr."/>
            <person name="Henze K."/>
            <person name="Gupta A."/>
            <person name="Wang C.C."/>
            <person name="Dunne R.L."/>
            <person name="Upcroft J.A."/>
            <person name="Upcroft P."/>
            <person name="White O."/>
            <person name="Salzberg S.L."/>
            <person name="Tang P."/>
            <person name="Chiu C.-H."/>
            <person name="Lee Y.-S."/>
            <person name="Embley T.M."/>
            <person name="Coombs G.H."/>
            <person name="Mottram J.C."/>
            <person name="Tachezy J."/>
            <person name="Fraser-Liggett C.M."/>
            <person name="Johnson P.J."/>
        </authorList>
    </citation>
    <scope>NUCLEOTIDE SEQUENCE [LARGE SCALE GENOMIC DNA]</scope>
    <source>
        <strain evidence="4">G3</strain>
    </source>
</reference>
<dbReference type="InterPro" id="IPR012340">
    <property type="entry name" value="NA-bd_OB-fold"/>
</dbReference>
<dbReference type="OrthoDB" id="188186at2759"/>
<dbReference type="STRING" id="5722.A2EFQ0"/>
<dbReference type="InParanoid" id="A2EFQ0"/>
<dbReference type="GO" id="GO:0000724">
    <property type="term" value="P:double-strand break repair via homologous recombination"/>
    <property type="evidence" value="ECO:0000318"/>
    <property type="project" value="GO_Central"/>
</dbReference>
<organism evidence="4 5">
    <name type="scientific">Trichomonas vaginalis (strain ATCC PRA-98 / G3)</name>
    <dbReference type="NCBI Taxonomy" id="412133"/>
    <lineage>
        <taxon>Eukaryota</taxon>
        <taxon>Metamonada</taxon>
        <taxon>Parabasalia</taxon>
        <taxon>Trichomonadida</taxon>
        <taxon>Trichomonadidae</taxon>
        <taxon>Trichomonas</taxon>
    </lineage>
</organism>
<dbReference type="KEGG" id="tva:4766447"/>
<dbReference type="Pfam" id="PF08661">
    <property type="entry name" value="Rep_fac-A_3"/>
    <property type="match status" value="1"/>
</dbReference>
<name>A2EFQ0_TRIV3</name>
<sequence>METDHSFRVNSEYLGQHKSKMVTIVGRIVDKSSDPYIISTTDSKSVRVHKNPSLNDKRFSAEWIEVTGRVQENLDIEESSAIPITSKIDPEAWNQMVKLSHKFKEIF</sequence>
<keyword evidence="5" id="KW-1185">Reference proteome</keyword>